<dbReference type="InterPro" id="IPR036866">
    <property type="entry name" value="RibonucZ/Hydroxyglut_hydro"/>
</dbReference>
<evidence type="ECO:0000313" key="1">
    <source>
        <dbReference type="EMBL" id="KSW11992.1"/>
    </source>
</evidence>
<dbReference type="AlphaFoldDB" id="A0A0V8RVE3"/>
<proteinExistence type="predicted"/>
<dbReference type="Pfam" id="PF13483">
    <property type="entry name" value="Lactamase_B_3"/>
    <property type="match status" value="1"/>
</dbReference>
<dbReference type="RefSeq" id="WP_058370672.1">
    <property type="nucleotide sequence ID" value="NZ_LNTB01000001.1"/>
</dbReference>
<reference evidence="1 2" key="1">
    <citation type="submission" date="2015-11" db="EMBL/GenBank/DDBJ databases">
        <title>Genome sequence of Pyrodictium occultum PL-19, a marine hyperthermophilic archaeon isolated from Volcano, Italy.</title>
        <authorList>
            <person name="Utturkar S."/>
            <person name="Huber H."/>
            <person name="Leptihn S."/>
            <person name="Brown S."/>
            <person name="Stetter K.O."/>
            <person name="Podar M."/>
        </authorList>
    </citation>
    <scope>NUCLEOTIDE SEQUENCE [LARGE SCALE GENOMIC DNA]</scope>
    <source>
        <strain evidence="1 2">PL-19</strain>
    </source>
</reference>
<evidence type="ECO:0000313" key="2">
    <source>
        <dbReference type="Proteomes" id="UP000053352"/>
    </source>
</evidence>
<evidence type="ECO:0008006" key="3">
    <source>
        <dbReference type="Google" id="ProtNLM"/>
    </source>
</evidence>
<protein>
    <recommendedName>
        <fullName evidence="3">Zn-dependent hydrolase</fullName>
    </recommendedName>
</protein>
<gene>
    <name evidence="1" type="ORF">CF15_04175</name>
</gene>
<dbReference type="SUPFAM" id="SSF56281">
    <property type="entry name" value="Metallo-hydrolase/oxidoreductase"/>
    <property type="match status" value="1"/>
</dbReference>
<dbReference type="PANTHER" id="PTHR39189">
    <property type="entry name" value="UPF0173 METAL-DEPENDENT HYDROLASE YTKL"/>
    <property type="match status" value="1"/>
</dbReference>
<dbReference type="PANTHER" id="PTHR39189:SF1">
    <property type="entry name" value="UPF0173 METAL-DEPENDENT HYDROLASE YTKL"/>
    <property type="match status" value="1"/>
</dbReference>
<accession>A0A0V8RVE3</accession>
<name>A0A0V8RVE3_PYROC</name>
<comment type="caution">
    <text evidence="1">The sequence shown here is derived from an EMBL/GenBank/DDBJ whole genome shotgun (WGS) entry which is preliminary data.</text>
</comment>
<dbReference type="OrthoDB" id="28313at2157"/>
<dbReference type="Gene3D" id="3.60.15.10">
    <property type="entry name" value="Ribonuclease Z/Hydroxyacylglutathione hydrolase-like"/>
    <property type="match status" value="1"/>
</dbReference>
<dbReference type="STRING" id="2309.CF15_04175"/>
<keyword evidence="2" id="KW-1185">Reference proteome</keyword>
<organism evidence="1 2">
    <name type="scientific">Pyrodictium occultum</name>
    <dbReference type="NCBI Taxonomy" id="2309"/>
    <lineage>
        <taxon>Archaea</taxon>
        <taxon>Thermoproteota</taxon>
        <taxon>Thermoprotei</taxon>
        <taxon>Desulfurococcales</taxon>
        <taxon>Pyrodictiaceae</taxon>
        <taxon>Pyrodictium</taxon>
    </lineage>
</organism>
<dbReference type="Proteomes" id="UP000053352">
    <property type="component" value="Unassembled WGS sequence"/>
</dbReference>
<dbReference type="EMBL" id="LNTB01000001">
    <property type="protein sequence ID" value="KSW11992.1"/>
    <property type="molecule type" value="Genomic_DNA"/>
</dbReference>
<sequence length="233" mass="25929">MPLKLRWWLHACFEIEAGGKRLVIDPHDGGSLGVGFEAPMVVADYVLVTHEHYDHNAVEKVSGKHTVVVREETGDFELGPFRVRGVRLPHDEFEGRLRGFVVAYRVEAEGLSLVHLSDLGRALREEEAEAIGKVDVALIPAGDVYTLHPRQALEAAEALGARVVVPMHYWLPGIQLPLEPLDELLRYAKKWRVVRLDSNTLELSREELPSEKTIVVLAPPRKGAATLEASQAM</sequence>